<dbReference type="Pfam" id="PF05728">
    <property type="entry name" value="UPF0227"/>
    <property type="match status" value="1"/>
</dbReference>
<dbReference type="PANTHER" id="PTHR35602:SF3">
    <property type="entry name" value="ESTERASE YQIA"/>
    <property type="match status" value="1"/>
</dbReference>
<dbReference type="Proteomes" id="UP001156664">
    <property type="component" value="Unassembled WGS sequence"/>
</dbReference>
<dbReference type="InterPro" id="IPR008886">
    <property type="entry name" value="UPF0227/Esterase_YqiA"/>
</dbReference>
<comment type="caution">
    <text evidence="1">The sequence shown here is derived from an EMBL/GenBank/DDBJ whole genome shotgun (WGS) entry which is preliminary data.</text>
</comment>
<organism evidence="1 2">
    <name type="scientific">Limnobacter litoralis</name>
    <dbReference type="NCBI Taxonomy" id="481366"/>
    <lineage>
        <taxon>Bacteria</taxon>
        <taxon>Pseudomonadati</taxon>
        <taxon>Pseudomonadota</taxon>
        <taxon>Betaproteobacteria</taxon>
        <taxon>Burkholderiales</taxon>
        <taxon>Burkholderiaceae</taxon>
        <taxon>Limnobacter</taxon>
    </lineage>
</organism>
<dbReference type="RefSeq" id="WP_284280599.1">
    <property type="nucleotide sequence ID" value="NZ_BSOJ01000012.1"/>
</dbReference>
<sequence>MTGLPFVLESPGQFLPGADYTPDWVVYLHGFRSSPASVKAQRVVQAFLQAGLLNRLWVPALPASPVDAIDMIRTEVRTRLHHHPDLRLAFVGSSLGGFYATVLAEEVPSSRVVLINPAVTPHLDLQTQIGRQKVYFSEEEIEFVPEYLRALEDMRVGRLTGMSRYFLMAASGDEVLDFDQMTRTYAQAHQLRLSGSDHAMTEFDDFLPYLLLFLGVK</sequence>
<evidence type="ECO:0000313" key="1">
    <source>
        <dbReference type="EMBL" id="GLR26120.1"/>
    </source>
</evidence>
<dbReference type="Gene3D" id="3.40.50.1820">
    <property type="entry name" value="alpha/beta hydrolase"/>
    <property type="match status" value="1"/>
</dbReference>
<accession>A0ABQ5YND1</accession>
<dbReference type="InterPro" id="IPR029058">
    <property type="entry name" value="AB_hydrolase_fold"/>
</dbReference>
<evidence type="ECO:0000313" key="2">
    <source>
        <dbReference type="Proteomes" id="UP001156664"/>
    </source>
</evidence>
<gene>
    <name evidence="1" type="ORF">GCM10007875_12080</name>
</gene>
<protein>
    <submittedName>
        <fullName evidence="1">Esterase</fullName>
    </submittedName>
</protein>
<proteinExistence type="predicted"/>
<dbReference type="PANTHER" id="PTHR35602">
    <property type="entry name" value="ESTERASE YQIA-RELATED"/>
    <property type="match status" value="1"/>
</dbReference>
<reference evidence="2" key="1">
    <citation type="journal article" date="2019" name="Int. J. Syst. Evol. Microbiol.">
        <title>The Global Catalogue of Microorganisms (GCM) 10K type strain sequencing project: providing services to taxonomists for standard genome sequencing and annotation.</title>
        <authorList>
            <consortium name="The Broad Institute Genomics Platform"/>
            <consortium name="The Broad Institute Genome Sequencing Center for Infectious Disease"/>
            <person name="Wu L."/>
            <person name="Ma J."/>
        </authorList>
    </citation>
    <scope>NUCLEOTIDE SEQUENCE [LARGE SCALE GENOMIC DNA]</scope>
    <source>
        <strain evidence="2">NBRC 105857</strain>
    </source>
</reference>
<dbReference type="EMBL" id="BSOJ01000012">
    <property type="protein sequence ID" value="GLR26120.1"/>
    <property type="molecule type" value="Genomic_DNA"/>
</dbReference>
<name>A0ABQ5YND1_9BURK</name>
<dbReference type="SUPFAM" id="SSF53474">
    <property type="entry name" value="alpha/beta-Hydrolases"/>
    <property type="match status" value="1"/>
</dbReference>
<keyword evidence="2" id="KW-1185">Reference proteome</keyword>